<dbReference type="EMBL" id="LAZR01069506">
    <property type="protein sequence ID" value="KKK47581.1"/>
    <property type="molecule type" value="Genomic_DNA"/>
</dbReference>
<feature type="non-terminal residue" evidence="1">
    <location>
        <position position="1"/>
    </location>
</feature>
<name>A0A0F8YHR5_9ZZZZ</name>
<organism evidence="1">
    <name type="scientific">marine sediment metagenome</name>
    <dbReference type="NCBI Taxonomy" id="412755"/>
    <lineage>
        <taxon>unclassified sequences</taxon>
        <taxon>metagenomes</taxon>
        <taxon>ecological metagenomes</taxon>
    </lineage>
</organism>
<accession>A0A0F8YHR5</accession>
<proteinExistence type="predicted"/>
<sequence>VYMLYYVADEGVEDFCGIFATREGAERDIRRQYDECLKDDSTMEPFEEWKADCRIDEEEVKT</sequence>
<reference evidence="1" key="1">
    <citation type="journal article" date="2015" name="Nature">
        <title>Complex archaea that bridge the gap between prokaryotes and eukaryotes.</title>
        <authorList>
            <person name="Spang A."/>
            <person name="Saw J.H."/>
            <person name="Jorgensen S.L."/>
            <person name="Zaremba-Niedzwiedzka K."/>
            <person name="Martijn J."/>
            <person name="Lind A.E."/>
            <person name="van Eijk R."/>
            <person name="Schleper C."/>
            <person name="Guy L."/>
            <person name="Ettema T.J."/>
        </authorList>
    </citation>
    <scope>NUCLEOTIDE SEQUENCE</scope>
</reference>
<gene>
    <name evidence="1" type="ORF">LCGC14_3153720</name>
</gene>
<dbReference type="AlphaFoldDB" id="A0A0F8YHR5"/>
<evidence type="ECO:0000313" key="1">
    <source>
        <dbReference type="EMBL" id="KKK47581.1"/>
    </source>
</evidence>
<protein>
    <submittedName>
        <fullName evidence="1">Uncharacterized protein</fullName>
    </submittedName>
</protein>
<comment type="caution">
    <text evidence="1">The sequence shown here is derived from an EMBL/GenBank/DDBJ whole genome shotgun (WGS) entry which is preliminary data.</text>
</comment>